<dbReference type="AlphaFoldDB" id="A0A7C1NPE2"/>
<dbReference type="EMBL" id="DRHL01000010">
    <property type="protein sequence ID" value="HEB13389.1"/>
    <property type="molecule type" value="Genomic_DNA"/>
</dbReference>
<organism evidence="1">
    <name type="scientific">candidate division CPR3 bacterium</name>
    <dbReference type="NCBI Taxonomy" id="2268181"/>
    <lineage>
        <taxon>Bacteria</taxon>
        <taxon>Bacteria division CPR3</taxon>
    </lineage>
</organism>
<name>A0A7C1NPE2_UNCC3</name>
<accession>A0A7C1NPE2</accession>
<sequence length="75" mass="8504">MLEDFIRGVSRIIVSISSIAPIVLGREAGLSEDQTNLVRRGMEDHLLNLTEQMLRKHILNDHIEFNNFSPTKEGS</sequence>
<protein>
    <submittedName>
        <fullName evidence="1">Uncharacterized protein</fullName>
    </submittedName>
</protein>
<gene>
    <name evidence="1" type="ORF">ENI13_00230</name>
</gene>
<comment type="caution">
    <text evidence="1">The sequence shown here is derived from an EMBL/GenBank/DDBJ whole genome shotgun (WGS) entry which is preliminary data.</text>
</comment>
<proteinExistence type="predicted"/>
<reference evidence="1" key="1">
    <citation type="journal article" date="2020" name="mSystems">
        <title>Genome- and Community-Level Interaction Insights into Carbon Utilization and Element Cycling Functions of Hydrothermarchaeota in Hydrothermal Sediment.</title>
        <authorList>
            <person name="Zhou Z."/>
            <person name="Liu Y."/>
            <person name="Xu W."/>
            <person name="Pan J."/>
            <person name="Luo Z.H."/>
            <person name="Li M."/>
        </authorList>
    </citation>
    <scope>NUCLEOTIDE SEQUENCE [LARGE SCALE GENOMIC DNA]</scope>
    <source>
        <strain evidence="1">HyVt-369</strain>
    </source>
</reference>
<evidence type="ECO:0000313" key="1">
    <source>
        <dbReference type="EMBL" id="HEB13389.1"/>
    </source>
</evidence>
<dbReference type="Proteomes" id="UP000885695">
    <property type="component" value="Unassembled WGS sequence"/>
</dbReference>